<evidence type="ECO:0000313" key="9">
    <source>
        <dbReference type="EMBL" id="MFC7405597.1"/>
    </source>
</evidence>
<evidence type="ECO:0000256" key="7">
    <source>
        <dbReference type="RuleBase" id="RU363032"/>
    </source>
</evidence>
<sequence>MVTAPVTPRAPTTSGYDVASAAARRSGRPAFRRVLMHGGLALLCAGMVYPLLWMARGSIAPEDQIFGSDSIVPSQVVLSNYVDGWGANPPGFGRFLLNSAVVSLGAVIGNLMACTLAAYAFARIEFPLKRLWFAAMLATVMVPAHATLIPQYTIYTVLGWVDTYLPLVVPKFLATDAFFIFLLVQFMRSIPRELDEAAEIDGCGHFRRFVKVMLPLMTPALATTAVFTFIWTYEDFMGPLIYLADVNEYTVPLGLRMFMNSMGQSSYGQLFAMTTLSLLPVFVVFMIFQRRLIEGIATTGLKG</sequence>
<proteinExistence type="inferred from homology"/>
<name>A0ABW2QA80_9MICO</name>
<keyword evidence="10" id="KW-1185">Reference proteome</keyword>
<accession>A0ABW2QA80</accession>
<keyword evidence="6 7" id="KW-0472">Membrane</keyword>
<evidence type="ECO:0000256" key="4">
    <source>
        <dbReference type="ARBA" id="ARBA00022692"/>
    </source>
</evidence>
<feature type="transmembrane region" description="Helical" evidence="7">
    <location>
        <begin position="34"/>
        <end position="53"/>
    </location>
</feature>
<gene>
    <name evidence="9" type="ORF">ACFQQL_10805</name>
</gene>
<feature type="transmembrane region" description="Helical" evidence="7">
    <location>
        <begin position="164"/>
        <end position="184"/>
    </location>
</feature>
<dbReference type="PROSITE" id="PS50928">
    <property type="entry name" value="ABC_TM1"/>
    <property type="match status" value="1"/>
</dbReference>
<keyword evidence="3" id="KW-1003">Cell membrane</keyword>
<evidence type="ECO:0000259" key="8">
    <source>
        <dbReference type="PROSITE" id="PS50928"/>
    </source>
</evidence>
<dbReference type="RefSeq" id="WP_382394177.1">
    <property type="nucleotide sequence ID" value="NZ_JBHTCQ010000002.1"/>
</dbReference>
<feature type="transmembrane region" description="Helical" evidence="7">
    <location>
        <begin position="212"/>
        <end position="233"/>
    </location>
</feature>
<keyword evidence="2 7" id="KW-0813">Transport</keyword>
<evidence type="ECO:0000256" key="6">
    <source>
        <dbReference type="ARBA" id="ARBA00023136"/>
    </source>
</evidence>
<evidence type="ECO:0000256" key="5">
    <source>
        <dbReference type="ARBA" id="ARBA00022989"/>
    </source>
</evidence>
<dbReference type="Pfam" id="PF00528">
    <property type="entry name" value="BPD_transp_1"/>
    <property type="match status" value="1"/>
</dbReference>
<dbReference type="InterPro" id="IPR035906">
    <property type="entry name" value="MetI-like_sf"/>
</dbReference>
<dbReference type="PANTHER" id="PTHR43744">
    <property type="entry name" value="ABC TRANSPORTER PERMEASE PROTEIN MG189-RELATED-RELATED"/>
    <property type="match status" value="1"/>
</dbReference>
<evidence type="ECO:0000256" key="3">
    <source>
        <dbReference type="ARBA" id="ARBA00022475"/>
    </source>
</evidence>
<keyword evidence="5 7" id="KW-1133">Transmembrane helix</keyword>
<protein>
    <submittedName>
        <fullName evidence="9">Carbohydrate ABC transporter permease</fullName>
    </submittedName>
</protein>
<comment type="caution">
    <text evidence="9">The sequence shown here is derived from an EMBL/GenBank/DDBJ whole genome shotgun (WGS) entry which is preliminary data.</text>
</comment>
<evidence type="ECO:0000256" key="1">
    <source>
        <dbReference type="ARBA" id="ARBA00004651"/>
    </source>
</evidence>
<reference evidence="10" key="1">
    <citation type="journal article" date="2019" name="Int. J. Syst. Evol. Microbiol.">
        <title>The Global Catalogue of Microorganisms (GCM) 10K type strain sequencing project: providing services to taxonomists for standard genome sequencing and annotation.</title>
        <authorList>
            <consortium name="The Broad Institute Genomics Platform"/>
            <consortium name="The Broad Institute Genome Sequencing Center for Infectious Disease"/>
            <person name="Wu L."/>
            <person name="Ma J."/>
        </authorList>
    </citation>
    <scope>NUCLEOTIDE SEQUENCE [LARGE SCALE GENOMIC DNA]</scope>
    <source>
        <strain evidence="10">JCM 1490</strain>
    </source>
</reference>
<dbReference type="EMBL" id="JBHTCQ010000002">
    <property type="protein sequence ID" value="MFC7405597.1"/>
    <property type="molecule type" value="Genomic_DNA"/>
</dbReference>
<dbReference type="Gene3D" id="1.10.3720.10">
    <property type="entry name" value="MetI-like"/>
    <property type="match status" value="1"/>
</dbReference>
<dbReference type="CDD" id="cd06261">
    <property type="entry name" value="TM_PBP2"/>
    <property type="match status" value="1"/>
</dbReference>
<evidence type="ECO:0000256" key="2">
    <source>
        <dbReference type="ARBA" id="ARBA00022448"/>
    </source>
</evidence>
<comment type="subcellular location">
    <subcellularLocation>
        <location evidence="1 7">Cell membrane</location>
        <topology evidence="1 7">Multi-pass membrane protein</topology>
    </subcellularLocation>
</comment>
<feature type="domain" description="ABC transmembrane type-1" evidence="8">
    <location>
        <begin position="96"/>
        <end position="288"/>
    </location>
</feature>
<keyword evidence="4 7" id="KW-0812">Transmembrane</keyword>
<dbReference type="InterPro" id="IPR000515">
    <property type="entry name" value="MetI-like"/>
</dbReference>
<comment type="similarity">
    <text evidence="7">Belongs to the binding-protein-dependent transport system permease family.</text>
</comment>
<feature type="transmembrane region" description="Helical" evidence="7">
    <location>
        <begin position="95"/>
        <end position="119"/>
    </location>
</feature>
<dbReference type="PANTHER" id="PTHR43744:SF6">
    <property type="entry name" value="ABC TRANSPORTER PERMEASE PROTEIN YESQ-RELATED"/>
    <property type="match status" value="1"/>
</dbReference>
<dbReference type="Proteomes" id="UP001596455">
    <property type="component" value="Unassembled WGS sequence"/>
</dbReference>
<evidence type="ECO:0000313" key="10">
    <source>
        <dbReference type="Proteomes" id="UP001596455"/>
    </source>
</evidence>
<feature type="transmembrane region" description="Helical" evidence="7">
    <location>
        <begin position="131"/>
        <end position="152"/>
    </location>
</feature>
<feature type="transmembrane region" description="Helical" evidence="7">
    <location>
        <begin position="267"/>
        <end position="288"/>
    </location>
</feature>
<organism evidence="9 10">
    <name type="scientific">Georgenia alba</name>
    <dbReference type="NCBI Taxonomy" id="2233858"/>
    <lineage>
        <taxon>Bacteria</taxon>
        <taxon>Bacillati</taxon>
        <taxon>Actinomycetota</taxon>
        <taxon>Actinomycetes</taxon>
        <taxon>Micrococcales</taxon>
        <taxon>Bogoriellaceae</taxon>
        <taxon>Georgenia</taxon>
    </lineage>
</organism>
<dbReference type="SUPFAM" id="SSF161098">
    <property type="entry name" value="MetI-like"/>
    <property type="match status" value="1"/>
</dbReference>